<organism evidence="1 2">
    <name type="scientific">bacterium (Candidatus Gribaldobacteria) CG10_big_fil_rev_8_21_14_0_10_37_46</name>
    <dbReference type="NCBI Taxonomy" id="2014276"/>
    <lineage>
        <taxon>Bacteria</taxon>
        <taxon>Candidatus Gribaldobacteria</taxon>
    </lineage>
</organism>
<name>A0A2H0UZ91_9BACT</name>
<proteinExistence type="predicted"/>
<gene>
    <name evidence="1" type="ORF">COU02_00120</name>
</gene>
<comment type="caution">
    <text evidence="1">The sequence shown here is derived from an EMBL/GenBank/DDBJ whole genome shotgun (WGS) entry which is preliminary data.</text>
</comment>
<dbReference type="Proteomes" id="UP000230882">
    <property type="component" value="Unassembled WGS sequence"/>
</dbReference>
<dbReference type="AlphaFoldDB" id="A0A2H0UZ91"/>
<accession>A0A2H0UZ91</accession>
<protein>
    <submittedName>
        <fullName evidence="1">Uncharacterized protein</fullName>
    </submittedName>
</protein>
<sequence length="85" mass="10080">MRKGLCSEKKSKEKIYRLRGGDEVVLEKPYSLKKRGKFIDLLRDREKISFFCEGVDPVTIERYASGYEFSLRRRKNLVKKGGERY</sequence>
<reference evidence="2" key="1">
    <citation type="submission" date="2017-09" db="EMBL/GenBank/DDBJ databases">
        <title>Depth-based differentiation of microbial function through sediment-hosted aquifers and enrichment of novel symbionts in the deep terrestrial subsurface.</title>
        <authorList>
            <person name="Probst A.J."/>
            <person name="Ladd B."/>
            <person name="Jarett J.K."/>
            <person name="Geller-Mcgrath D.E."/>
            <person name="Sieber C.M.K."/>
            <person name="Emerson J.B."/>
            <person name="Anantharaman K."/>
            <person name="Thomas B.C."/>
            <person name="Malmstrom R."/>
            <person name="Stieglmeier M."/>
            <person name="Klingl A."/>
            <person name="Woyke T."/>
            <person name="Ryan C.M."/>
            <person name="Banfield J.F."/>
        </authorList>
    </citation>
    <scope>NUCLEOTIDE SEQUENCE [LARGE SCALE GENOMIC DNA]</scope>
</reference>
<evidence type="ECO:0000313" key="1">
    <source>
        <dbReference type="EMBL" id="PIR91519.1"/>
    </source>
</evidence>
<dbReference type="EMBL" id="PFAU01000003">
    <property type="protein sequence ID" value="PIR91519.1"/>
    <property type="molecule type" value="Genomic_DNA"/>
</dbReference>
<evidence type="ECO:0000313" key="2">
    <source>
        <dbReference type="Proteomes" id="UP000230882"/>
    </source>
</evidence>